<dbReference type="Pfam" id="PF00072">
    <property type="entry name" value="Response_reg"/>
    <property type="match status" value="1"/>
</dbReference>
<dbReference type="Gene3D" id="3.40.50.2300">
    <property type="match status" value="1"/>
</dbReference>
<dbReference type="SUPFAM" id="SSF52172">
    <property type="entry name" value="CheY-like"/>
    <property type="match status" value="1"/>
</dbReference>
<dbReference type="InterPro" id="IPR050595">
    <property type="entry name" value="Bact_response_regulator"/>
</dbReference>
<dbReference type="PROSITE" id="PS50110">
    <property type="entry name" value="RESPONSE_REGULATORY"/>
    <property type="match status" value="1"/>
</dbReference>
<dbReference type="InterPro" id="IPR011006">
    <property type="entry name" value="CheY-like_superfamily"/>
</dbReference>
<evidence type="ECO:0000256" key="1">
    <source>
        <dbReference type="ARBA" id="ARBA00022553"/>
    </source>
</evidence>
<protein>
    <submittedName>
        <fullName evidence="4">Chemotaxis regulator-transmits chemoreceptor signals to flagelllar motor components chey</fullName>
    </submittedName>
</protein>
<sequence>MARILVVDDSALSRKSLKEILENAGHEIVGEACDGQDALEKYASLKPDLVTMDITMPRVSGIEGLKSIVAADEAARVVMISALGQGAKILEALQNGARHYLIKPFEADKVVDAVAEVLAA</sequence>
<keyword evidence="1" id="KW-0597">Phosphoprotein</keyword>
<evidence type="ECO:0000256" key="2">
    <source>
        <dbReference type="ARBA" id="ARBA00023012"/>
    </source>
</evidence>
<proteinExistence type="predicted"/>
<feature type="domain" description="Response regulatory" evidence="3">
    <location>
        <begin position="3"/>
        <end position="118"/>
    </location>
</feature>
<name>A0A0W8G890_9ZZZZ</name>
<comment type="caution">
    <text evidence="4">The sequence shown here is derived from an EMBL/GenBank/DDBJ whole genome shotgun (WGS) entry which is preliminary data.</text>
</comment>
<dbReference type="InterPro" id="IPR001789">
    <property type="entry name" value="Sig_transdc_resp-reg_receiver"/>
</dbReference>
<dbReference type="SMART" id="SM00448">
    <property type="entry name" value="REC"/>
    <property type="match status" value="1"/>
</dbReference>
<organism evidence="4">
    <name type="scientific">hydrocarbon metagenome</name>
    <dbReference type="NCBI Taxonomy" id="938273"/>
    <lineage>
        <taxon>unclassified sequences</taxon>
        <taxon>metagenomes</taxon>
        <taxon>ecological metagenomes</taxon>
    </lineage>
</organism>
<dbReference type="EMBL" id="LNQE01000098">
    <property type="protein sequence ID" value="KUG29351.1"/>
    <property type="molecule type" value="Genomic_DNA"/>
</dbReference>
<dbReference type="AlphaFoldDB" id="A0A0W8G890"/>
<dbReference type="PANTHER" id="PTHR44591">
    <property type="entry name" value="STRESS RESPONSE REGULATOR PROTEIN 1"/>
    <property type="match status" value="1"/>
</dbReference>
<evidence type="ECO:0000313" key="4">
    <source>
        <dbReference type="EMBL" id="KUG29351.1"/>
    </source>
</evidence>
<gene>
    <name evidence="4" type="ORF">ASZ90_000759</name>
</gene>
<reference evidence="4" key="1">
    <citation type="journal article" date="2015" name="Proc. Natl. Acad. Sci. U.S.A.">
        <title>Networks of energetic and metabolic interactions define dynamics in microbial communities.</title>
        <authorList>
            <person name="Embree M."/>
            <person name="Liu J.K."/>
            <person name="Al-Bassam M.M."/>
            <person name="Zengler K."/>
        </authorList>
    </citation>
    <scope>NUCLEOTIDE SEQUENCE</scope>
</reference>
<keyword evidence="2" id="KW-0902">Two-component regulatory system</keyword>
<keyword evidence="4" id="KW-0675">Receptor</keyword>
<dbReference type="PANTHER" id="PTHR44591:SF14">
    <property type="entry name" value="PROTEIN PILG"/>
    <property type="match status" value="1"/>
</dbReference>
<dbReference type="GO" id="GO:0000160">
    <property type="term" value="P:phosphorelay signal transduction system"/>
    <property type="evidence" value="ECO:0007669"/>
    <property type="project" value="UniProtKB-KW"/>
</dbReference>
<evidence type="ECO:0000259" key="3">
    <source>
        <dbReference type="PROSITE" id="PS50110"/>
    </source>
</evidence>
<accession>A0A0W8G890</accession>